<accession>A0ABU5S2D4</accession>
<dbReference type="RefSeq" id="WP_323327216.1">
    <property type="nucleotide sequence ID" value="NZ_JAYGIL010000006.1"/>
</dbReference>
<keyword evidence="3" id="KW-1185">Reference proteome</keyword>
<evidence type="ECO:0000313" key="2">
    <source>
        <dbReference type="EMBL" id="MEA5402560.1"/>
    </source>
</evidence>
<evidence type="ECO:0000259" key="1">
    <source>
        <dbReference type="Pfam" id="PF01522"/>
    </source>
</evidence>
<name>A0ABU5S2D4_9BACT</name>
<dbReference type="InterPro" id="IPR011330">
    <property type="entry name" value="Glyco_hydro/deAcase_b/a-brl"/>
</dbReference>
<sequence>MKFNIVYILIALSLISCQEKEAPRPAGIALSFDDRFIKEWFELRPLFKKYHAKVTFYITQPDSLSTEEIEMLHQLQADGHEIGCHGAMHIGSINYVWEHSLEEYMQKEVFQALKTMKRQDFSPTTFAHPGGSQIWYIDRELLKHFSLLRDVSMKERNIFGFTYRREVENMDEIYHHHDDTRKVNALIIDVSANLTIEDIQKGLAKAQKEQSVMMLFGHKPLRKITHKPEEYGFDIFFLEQILSESAKLKLQYFTMNSL</sequence>
<evidence type="ECO:0000313" key="3">
    <source>
        <dbReference type="Proteomes" id="UP001303899"/>
    </source>
</evidence>
<proteinExistence type="predicted"/>
<feature type="domain" description="NodB homology" evidence="1">
    <location>
        <begin position="24"/>
        <end position="132"/>
    </location>
</feature>
<protein>
    <submittedName>
        <fullName evidence="2">Polysaccharide deacetylase family protein</fullName>
    </submittedName>
</protein>
<dbReference type="Proteomes" id="UP001303899">
    <property type="component" value="Unassembled WGS sequence"/>
</dbReference>
<organism evidence="2 3">
    <name type="scientific">Arcicella gelida</name>
    <dbReference type="NCBI Taxonomy" id="2984195"/>
    <lineage>
        <taxon>Bacteria</taxon>
        <taxon>Pseudomonadati</taxon>
        <taxon>Bacteroidota</taxon>
        <taxon>Cytophagia</taxon>
        <taxon>Cytophagales</taxon>
        <taxon>Flectobacillaceae</taxon>
        <taxon>Arcicella</taxon>
    </lineage>
</organism>
<comment type="caution">
    <text evidence="2">The sequence shown here is derived from an EMBL/GenBank/DDBJ whole genome shotgun (WGS) entry which is preliminary data.</text>
</comment>
<dbReference type="EMBL" id="JAYGIL010000006">
    <property type="protein sequence ID" value="MEA5402560.1"/>
    <property type="molecule type" value="Genomic_DNA"/>
</dbReference>
<reference evidence="2 3" key="1">
    <citation type="submission" date="2023-12" db="EMBL/GenBank/DDBJ databases">
        <title>Novel species of the genus Arcicella isolated from rivers.</title>
        <authorList>
            <person name="Lu H."/>
        </authorList>
    </citation>
    <scope>NUCLEOTIDE SEQUENCE [LARGE SCALE GENOMIC DNA]</scope>
    <source>
        <strain evidence="2 3">DC2W</strain>
    </source>
</reference>
<gene>
    <name evidence="2" type="ORF">VB776_06520</name>
</gene>
<dbReference type="PROSITE" id="PS51257">
    <property type="entry name" value="PROKAR_LIPOPROTEIN"/>
    <property type="match status" value="1"/>
</dbReference>
<dbReference type="Gene3D" id="3.20.20.370">
    <property type="entry name" value="Glycoside hydrolase/deacetylase"/>
    <property type="match status" value="1"/>
</dbReference>
<dbReference type="InterPro" id="IPR002509">
    <property type="entry name" value="NODB_dom"/>
</dbReference>
<dbReference type="Pfam" id="PF01522">
    <property type="entry name" value="Polysacc_deac_1"/>
    <property type="match status" value="1"/>
</dbReference>
<dbReference type="SUPFAM" id="SSF88713">
    <property type="entry name" value="Glycoside hydrolase/deacetylase"/>
    <property type="match status" value="1"/>
</dbReference>